<evidence type="ECO:0000313" key="6">
    <source>
        <dbReference type="EMBL" id="MBO4139088.1"/>
    </source>
</evidence>
<feature type="DNA-binding region" description="H-T-H motif" evidence="4">
    <location>
        <begin position="35"/>
        <end position="54"/>
    </location>
</feature>
<dbReference type="InterPro" id="IPR009057">
    <property type="entry name" value="Homeodomain-like_sf"/>
</dbReference>
<accession>A0AAW4JAR8</accession>
<dbReference type="InterPro" id="IPR049445">
    <property type="entry name" value="TetR_SbtR-like_C"/>
</dbReference>
<evidence type="ECO:0000256" key="2">
    <source>
        <dbReference type="ARBA" id="ARBA00023125"/>
    </source>
</evidence>
<evidence type="ECO:0000256" key="1">
    <source>
        <dbReference type="ARBA" id="ARBA00023015"/>
    </source>
</evidence>
<proteinExistence type="predicted"/>
<evidence type="ECO:0000313" key="7">
    <source>
        <dbReference type="Proteomes" id="UP000669887"/>
    </source>
</evidence>
<sequence length="214" mass="22204">MAERVARTRSDAARNQRLLMDVAARTFAVAGLDVPVSQIVDAAGLGKGTAFRCFATKGDLVAAIVRERLDALAAQARGLVTGDPGAAVFEFVRLWSGALAEDRGLREAMDGPAPGSAGVWESYRVLVDAVEALVGRARAAGAVRADVSAADLLLLVAAAVHAAVPLSGVDPAFRDRFVGLVCDGLRAGPPGTPARPAPTHEELAKVWTGSERSR</sequence>
<dbReference type="Pfam" id="PF21597">
    <property type="entry name" value="TetR_C_43"/>
    <property type="match status" value="1"/>
</dbReference>
<dbReference type="Pfam" id="PF00440">
    <property type="entry name" value="TetR_N"/>
    <property type="match status" value="1"/>
</dbReference>
<comment type="caution">
    <text evidence="6">The sequence shown here is derived from an EMBL/GenBank/DDBJ whole genome shotgun (WGS) entry which is preliminary data.</text>
</comment>
<evidence type="ECO:0000256" key="4">
    <source>
        <dbReference type="PROSITE-ProRule" id="PRU00335"/>
    </source>
</evidence>
<keyword evidence="2 4" id="KW-0238">DNA-binding</keyword>
<reference evidence="6" key="1">
    <citation type="submission" date="2021-03" db="EMBL/GenBank/DDBJ databases">
        <title>X isolated from Micromonospora tulbaghiae.</title>
        <authorList>
            <person name="Stennett H.L."/>
        </authorList>
    </citation>
    <scope>NUCLEOTIDE SEQUENCE</scope>
    <source>
        <strain evidence="6">28M1-20</strain>
    </source>
</reference>
<evidence type="ECO:0000259" key="5">
    <source>
        <dbReference type="PROSITE" id="PS50977"/>
    </source>
</evidence>
<dbReference type="GO" id="GO:0000976">
    <property type="term" value="F:transcription cis-regulatory region binding"/>
    <property type="evidence" value="ECO:0007669"/>
    <property type="project" value="TreeGrafter"/>
</dbReference>
<dbReference type="EMBL" id="JAGFVQ010000003">
    <property type="protein sequence ID" value="MBO4139088.1"/>
    <property type="molecule type" value="Genomic_DNA"/>
</dbReference>
<dbReference type="InterPro" id="IPR036271">
    <property type="entry name" value="Tet_transcr_reg_TetR-rel_C_sf"/>
</dbReference>
<dbReference type="Proteomes" id="UP000669887">
    <property type="component" value="Unassembled WGS sequence"/>
</dbReference>
<dbReference type="SUPFAM" id="SSF46689">
    <property type="entry name" value="Homeodomain-like"/>
    <property type="match status" value="1"/>
</dbReference>
<name>A0AAW4JAR8_9ACTN</name>
<dbReference type="Gene3D" id="1.10.357.10">
    <property type="entry name" value="Tetracycline Repressor, domain 2"/>
    <property type="match status" value="1"/>
</dbReference>
<evidence type="ECO:0000256" key="3">
    <source>
        <dbReference type="ARBA" id="ARBA00023163"/>
    </source>
</evidence>
<protein>
    <submittedName>
        <fullName evidence="6">Helix-turn-helix transcriptional regulator</fullName>
    </submittedName>
</protein>
<gene>
    <name evidence="6" type="ORF">J5U46_02815</name>
</gene>
<dbReference type="SUPFAM" id="SSF48498">
    <property type="entry name" value="Tetracyclin repressor-like, C-terminal domain"/>
    <property type="match status" value="1"/>
</dbReference>
<dbReference type="AlphaFoldDB" id="A0AAW4JAR8"/>
<organism evidence="6 7">
    <name type="scientific">Micromonospora tulbaghiae</name>
    <dbReference type="NCBI Taxonomy" id="479978"/>
    <lineage>
        <taxon>Bacteria</taxon>
        <taxon>Bacillati</taxon>
        <taxon>Actinomycetota</taxon>
        <taxon>Actinomycetes</taxon>
        <taxon>Micromonosporales</taxon>
        <taxon>Micromonosporaceae</taxon>
        <taxon>Micromonospora</taxon>
    </lineage>
</organism>
<dbReference type="GO" id="GO:0003700">
    <property type="term" value="F:DNA-binding transcription factor activity"/>
    <property type="evidence" value="ECO:0007669"/>
    <property type="project" value="TreeGrafter"/>
</dbReference>
<dbReference type="PANTHER" id="PTHR30055:SF234">
    <property type="entry name" value="HTH-TYPE TRANSCRIPTIONAL REGULATOR BETI"/>
    <property type="match status" value="1"/>
</dbReference>
<feature type="domain" description="HTH tetR-type" evidence="5">
    <location>
        <begin position="13"/>
        <end position="72"/>
    </location>
</feature>
<keyword evidence="3" id="KW-0804">Transcription</keyword>
<dbReference type="PANTHER" id="PTHR30055">
    <property type="entry name" value="HTH-TYPE TRANSCRIPTIONAL REGULATOR RUTR"/>
    <property type="match status" value="1"/>
</dbReference>
<dbReference type="RefSeq" id="WP_151498714.1">
    <property type="nucleotide sequence ID" value="NZ_JAGFVQ010000003.1"/>
</dbReference>
<dbReference type="InterPro" id="IPR001647">
    <property type="entry name" value="HTH_TetR"/>
</dbReference>
<dbReference type="InterPro" id="IPR050109">
    <property type="entry name" value="HTH-type_TetR-like_transc_reg"/>
</dbReference>
<dbReference type="PROSITE" id="PS50977">
    <property type="entry name" value="HTH_TETR_2"/>
    <property type="match status" value="1"/>
</dbReference>
<keyword evidence="1" id="KW-0805">Transcription regulation</keyword>